<evidence type="ECO:0000313" key="4">
    <source>
        <dbReference type="Proteomes" id="UP000596742"/>
    </source>
</evidence>
<keyword evidence="2" id="KW-1133">Transmembrane helix</keyword>
<evidence type="ECO:0000313" key="3">
    <source>
        <dbReference type="EMBL" id="VDI09315.1"/>
    </source>
</evidence>
<feature type="region of interest" description="Disordered" evidence="1">
    <location>
        <begin position="60"/>
        <end position="92"/>
    </location>
</feature>
<protein>
    <submittedName>
        <fullName evidence="3">Uncharacterized protein</fullName>
    </submittedName>
</protein>
<name>A0A8B6CV12_MYTGA</name>
<proteinExistence type="predicted"/>
<keyword evidence="2" id="KW-0812">Transmembrane</keyword>
<feature type="transmembrane region" description="Helical" evidence="2">
    <location>
        <begin position="20"/>
        <end position="37"/>
    </location>
</feature>
<accession>A0A8B6CV12</accession>
<sequence>MWTKSSTENIVFYGIMWTKALQRNCIVIVLIGLKVFYREYGNARIAKELNELEHLLKEREYETHNPSDVEEERETTLQETEEEEERELEVVI</sequence>
<keyword evidence="4" id="KW-1185">Reference proteome</keyword>
<evidence type="ECO:0000256" key="2">
    <source>
        <dbReference type="SAM" id="Phobius"/>
    </source>
</evidence>
<dbReference type="EMBL" id="UYJE01002279">
    <property type="protein sequence ID" value="VDI09315.1"/>
    <property type="molecule type" value="Genomic_DNA"/>
</dbReference>
<comment type="caution">
    <text evidence="3">The sequence shown here is derived from an EMBL/GenBank/DDBJ whole genome shotgun (WGS) entry which is preliminary data.</text>
</comment>
<dbReference type="Proteomes" id="UP000596742">
    <property type="component" value="Unassembled WGS sequence"/>
</dbReference>
<keyword evidence="2" id="KW-0472">Membrane</keyword>
<evidence type="ECO:0000256" key="1">
    <source>
        <dbReference type="SAM" id="MobiDB-lite"/>
    </source>
</evidence>
<gene>
    <name evidence="3" type="ORF">MGAL_10B040139</name>
</gene>
<feature type="compositionally biased region" description="Acidic residues" evidence="1">
    <location>
        <begin position="68"/>
        <end position="92"/>
    </location>
</feature>
<reference evidence="3" key="1">
    <citation type="submission" date="2018-11" db="EMBL/GenBank/DDBJ databases">
        <authorList>
            <person name="Alioto T."/>
            <person name="Alioto T."/>
        </authorList>
    </citation>
    <scope>NUCLEOTIDE SEQUENCE</scope>
</reference>
<dbReference type="AlphaFoldDB" id="A0A8B6CV12"/>
<organism evidence="3 4">
    <name type="scientific">Mytilus galloprovincialis</name>
    <name type="common">Mediterranean mussel</name>
    <dbReference type="NCBI Taxonomy" id="29158"/>
    <lineage>
        <taxon>Eukaryota</taxon>
        <taxon>Metazoa</taxon>
        <taxon>Spiralia</taxon>
        <taxon>Lophotrochozoa</taxon>
        <taxon>Mollusca</taxon>
        <taxon>Bivalvia</taxon>
        <taxon>Autobranchia</taxon>
        <taxon>Pteriomorphia</taxon>
        <taxon>Mytilida</taxon>
        <taxon>Mytiloidea</taxon>
        <taxon>Mytilidae</taxon>
        <taxon>Mytilinae</taxon>
        <taxon>Mytilus</taxon>
    </lineage>
</organism>